<dbReference type="Pfam" id="PF12728">
    <property type="entry name" value="HTH_17"/>
    <property type="match status" value="1"/>
</dbReference>
<organism evidence="2 3">
    <name type="scientific">Ktedonosporobacter rubrisoli</name>
    <dbReference type="NCBI Taxonomy" id="2509675"/>
    <lineage>
        <taxon>Bacteria</taxon>
        <taxon>Bacillati</taxon>
        <taxon>Chloroflexota</taxon>
        <taxon>Ktedonobacteria</taxon>
        <taxon>Ktedonobacterales</taxon>
        <taxon>Ktedonosporobacteraceae</taxon>
        <taxon>Ktedonosporobacter</taxon>
    </lineage>
</organism>
<gene>
    <name evidence="2" type="ORF">EPA93_32630</name>
</gene>
<evidence type="ECO:0000259" key="1">
    <source>
        <dbReference type="Pfam" id="PF12728"/>
    </source>
</evidence>
<name>A0A4P6JY77_KTERU</name>
<dbReference type="KEGG" id="kbs:EPA93_32630"/>
<dbReference type="InterPro" id="IPR010093">
    <property type="entry name" value="SinI_DNA-bd"/>
</dbReference>
<feature type="domain" description="Helix-turn-helix" evidence="1">
    <location>
        <begin position="8"/>
        <end position="56"/>
    </location>
</feature>
<keyword evidence="2" id="KW-0238">DNA-binding</keyword>
<dbReference type="NCBIfam" id="TIGR01764">
    <property type="entry name" value="excise"/>
    <property type="match status" value="1"/>
</dbReference>
<dbReference type="Gene3D" id="1.10.1660.10">
    <property type="match status" value="1"/>
</dbReference>
<keyword evidence="3" id="KW-1185">Reference proteome</keyword>
<accession>A0A4P6JY77</accession>
<sequence length="66" mass="7715">MSQREEPLTVEEVAAEIRVHPDTVRSWIRSGELVAVDIGRGYRIYRSDLNDFLERRKTGKKRKGDK</sequence>
<dbReference type="SUPFAM" id="SSF46955">
    <property type="entry name" value="Putative DNA-binding domain"/>
    <property type="match status" value="1"/>
</dbReference>
<reference evidence="2 3" key="1">
    <citation type="submission" date="2019-01" db="EMBL/GenBank/DDBJ databases">
        <title>Ktedonosporobacter rubrisoli SCAWS-G2.</title>
        <authorList>
            <person name="Huang Y."/>
            <person name="Yan B."/>
        </authorList>
    </citation>
    <scope>NUCLEOTIDE SEQUENCE [LARGE SCALE GENOMIC DNA]</scope>
    <source>
        <strain evidence="2 3">SCAWS-G2</strain>
    </source>
</reference>
<evidence type="ECO:0000313" key="2">
    <source>
        <dbReference type="EMBL" id="QBD80465.1"/>
    </source>
</evidence>
<dbReference type="EMBL" id="CP035758">
    <property type="protein sequence ID" value="QBD80465.1"/>
    <property type="molecule type" value="Genomic_DNA"/>
</dbReference>
<evidence type="ECO:0000313" key="3">
    <source>
        <dbReference type="Proteomes" id="UP000290365"/>
    </source>
</evidence>
<protein>
    <submittedName>
        <fullName evidence="2">DNA-binding protein</fullName>
    </submittedName>
</protein>
<dbReference type="OrthoDB" id="163451at2"/>
<dbReference type="GO" id="GO:0003677">
    <property type="term" value="F:DNA binding"/>
    <property type="evidence" value="ECO:0007669"/>
    <property type="project" value="UniProtKB-KW"/>
</dbReference>
<dbReference type="Proteomes" id="UP000290365">
    <property type="component" value="Chromosome"/>
</dbReference>
<dbReference type="RefSeq" id="WP_129891529.1">
    <property type="nucleotide sequence ID" value="NZ_CP035758.1"/>
</dbReference>
<proteinExistence type="predicted"/>
<dbReference type="InterPro" id="IPR041657">
    <property type="entry name" value="HTH_17"/>
</dbReference>
<dbReference type="InterPro" id="IPR009061">
    <property type="entry name" value="DNA-bd_dom_put_sf"/>
</dbReference>
<dbReference type="AlphaFoldDB" id="A0A4P6JY77"/>